<dbReference type="Pfam" id="PF01526">
    <property type="entry name" value="DDE_Tnp_Tn3"/>
    <property type="match status" value="1"/>
</dbReference>
<evidence type="ECO:0000256" key="4">
    <source>
        <dbReference type="ARBA" id="ARBA00023172"/>
    </source>
</evidence>
<name>A0ABP4BWF1_9ACTN</name>
<keyword evidence="2" id="KW-0815">Transposition</keyword>
<evidence type="ECO:0000313" key="7">
    <source>
        <dbReference type="EMBL" id="GAA0956001.1"/>
    </source>
</evidence>
<evidence type="ECO:0000259" key="6">
    <source>
        <dbReference type="Pfam" id="PF13700"/>
    </source>
</evidence>
<dbReference type="InterPro" id="IPR025296">
    <property type="entry name" value="DUF4158"/>
</dbReference>
<evidence type="ECO:0000313" key="8">
    <source>
        <dbReference type="Proteomes" id="UP001500665"/>
    </source>
</evidence>
<dbReference type="Proteomes" id="UP001500665">
    <property type="component" value="Unassembled WGS sequence"/>
</dbReference>
<organism evidence="7 8">
    <name type="scientific">Actinocorallia libanotica</name>
    <dbReference type="NCBI Taxonomy" id="46162"/>
    <lineage>
        <taxon>Bacteria</taxon>
        <taxon>Bacillati</taxon>
        <taxon>Actinomycetota</taxon>
        <taxon>Actinomycetes</taxon>
        <taxon>Streptosporangiales</taxon>
        <taxon>Thermomonosporaceae</taxon>
        <taxon>Actinocorallia</taxon>
    </lineage>
</organism>
<dbReference type="EMBL" id="BAAAHH010000017">
    <property type="protein sequence ID" value="GAA0956001.1"/>
    <property type="molecule type" value="Genomic_DNA"/>
</dbReference>
<keyword evidence="8" id="KW-1185">Reference proteome</keyword>
<feature type="domain" description="Tn3 transposase DDE" evidence="5">
    <location>
        <begin position="547"/>
        <end position="936"/>
    </location>
</feature>
<evidence type="ECO:0000256" key="3">
    <source>
        <dbReference type="ARBA" id="ARBA00023125"/>
    </source>
</evidence>
<accession>A0ABP4BWF1</accession>
<dbReference type="NCBIfam" id="NF033527">
    <property type="entry name" value="transpos_Tn3"/>
    <property type="match status" value="1"/>
</dbReference>
<comment type="caution">
    <text evidence="7">The sequence shown here is derived from an EMBL/GenBank/DDBJ whole genome shotgun (WGS) entry which is preliminary data.</text>
</comment>
<evidence type="ECO:0000256" key="2">
    <source>
        <dbReference type="ARBA" id="ARBA00022578"/>
    </source>
</evidence>
<proteinExistence type="inferred from homology"/>
<keyword evidence="3" id="KW-0238">DNA-binding</keyword>
<dbReference type="Pfam" id="PF13700">
    <property type="entry name" value="DUF4158"/>
    <property type="match status" value="1"/>
</dbReference>
<evidence type="ECO:0000259" key="5">
    <source>
        <dbReference type="Pfam" id="PF01526"/>
    </source>
</evidence>
<dbReference type="InterPro" id="IPR047653">
    <property type="entry name" value="Tn3-like_transpos"/>
</dbReference>
<sequence>MQWGTVRMLGAFLAEAPLDVPAGVVEFAAEQVGVDPECALEYLVRPKTAYEHAWEIRDLLGLAEFSDCEDLVRQFVAARVWASAEGPRALFDRTVVHLLEAGILLPAGITTLTRLVAEVRRVENARLHALLAQRTPAETAVALRALLQVPEGKRASELERLRMSPVRASGRVLASQLDRVSEIGHLGAGRVDAGEVPAAKLAALAKYGLASKAPTLRDLEPDRQTATLLATVRHLETSSVDDALDVLDLLVASELLAKAERAGKAEQLRSLPKLRSAARQIASAMEVLMSTAPEVEESVSLVEAWKAVEEVVPRDKLAAAVATVTAAVPQSDDDAAAAWRAEVVKRYRTVKGLLEPLLEVVAFRAVKAGEPVLAMVRAAAVMAGSRRRVGLADVLAHEDLIAGSWRPLVLANPDLSAGTVDKAAFTLCALMHLHSALRRRDVFAAGADRWGDPRARLLEGAAWDAARPHVLAALELEDEPAGHLAELASALEGAYTRVLDGLGGNTAVQFVGGKLRVDKLGPSAEPPLMGEFRDLVAGMLPRVDFPELLLEVFDRTQLAAEFTHISGADTSMEDFAVSLCGLLVAEACNVGLVPIEKPNVTALTRARLQQVDQGYLRAETLSAANARLIAAQAGIDLVGSWGGGRLASADGLRFTVPVANLSTGHNPIYFGRQRGATWLNVVNDQVMGLGGLVVPGTLRDSLFILDAIHTLDGGPRPETVVTDTASYSDIVFGMFAICGYQFSPRIADLGDTRLWRTNTRATYGPLDTMSRRTIRLDKVRAHWADMLRVAGSLTTGSVRAYDLIRMLQRDGRPTGLGEAFAHYGRIFKTLHLLQFISNEGYRRMIGTQLNVQEARHRLARRIAFGNRGQLRQRYREGMEDQLGALGLALNAVVWWNSLYLDAAVKQIRSDGFPVTQEMCARLSPIAYQHINFLGRYAFTRADPAAGLRPFHESASEQG</sequence>
<feature type="domain" description="DUF4158" evidence="6">
    <location>
        <begin position="1"/>
        <end position="119"/>
    </location>
</feature>
<evidence type="ECO:0000256" key="1">
    <source>
        <dbReference type="ARBA" id="ARBA00009402"/>
    </source>
</evidence>
<comment type="similarity">
    <text evidence="1">Belongs to the transposase 7 family.</text>
</comment>
<protein>
    <submittedName>
        <fullName evidence="7">Tn3-like element Tn3 family transposase</fullName>
    </submittedName>
</protein>
<keyword evidence="4" id="KW-0233">DNA recombination</keyword>
<gene>
    <name evidence="7" type="ORF">GCM10009550_41560</name>
</gene>
<reference evidence="8" key="1">
    <citation type="journal article" date="2019" name="Int. J. Syst. Evol. Microbiol.">
        <title>The Global Catalogue of Microorganisms (GCM) 10K type strain sequencing project: providing services to taxonomists for standard genome sequencing and annotation.</title>
        <authorList>
            <consortium name="The Broad Institute Genomics Platform"/>
            <consortium name="The Broad Institute Genome Sequencing Center for Infectious Disease"/>
            <person name="Wu L."/>
            <person name="Ma J."/>
        </authorList>
    </citation>
    <scope>NUCLEOTIDE SEQUENCE [LARGE SCALE GENOMIC DNA]</scope>
    <source>
        <strain evidence="8">JCM 10696</strain>
    </source>
</reference>
<dbReference type="InterPro" id="IPR002513">
    <property type="entry name" value="Tn3_Tnp_DDE_dom"/>
</dbReference>